<feature type="compositionally biased region" description="Low complexity" evidence="6">
    <location>
        <begin position="121"/>
        <end position="137"/>
    </location>
</feature>
<gene>
    <name evidence="8" type="ORF">SHERM_10892</name>
</gene>
<dbReference type="OrthoDB" id="693960at2759"/>
<evidence type="ECO:0000256" key="4">
    <source>
        <dbReference type="ARBA" id="ARBA00023163"/>
    </source>
</evidence>
<accession>A0A9N7MEE8</accession>
<dbReference type="Pfam" id="PF03106">
    <property type="entry name" value="WRKY"/>
    <property type="match status" value="1"/>
</dbReference>
<proteinExistence type="predicted"/>
<dbReference type="FunFam" id="2.20.25.80:FF:000003">
    <property type="entry name" value="WRKY transcription factor 57"/>
    <property type="match status" value="1"/>
</dbReference>
<evidence type="ECO:0000256" key="5">
    <source>
        <dbReference type="ARBA" id="ARBA00023242"/>
    </source>
</evidence>
<evidence type="ECO:0000256" key="2">
    <source>
        <dbReference type="ARBA" id="ARBA00023015"/>
    </source>
</evidence>
<protein>
    <submittedName>
        <fullName evidence="8">Probable WRKY transcription factor 28</fullName>
    </submittedName>
</protein>
<name>A0A9N7MEE8_STRHE</name>
<keyword evidence="9" id="KW-1185">Reference proteome</keyword>
<dbReference type="InterPro" id="IPR003657">
    <property type="entry name" value="WRKY_dom"/>
</dbReference>
<dbReference type="EMBL" id="CACSLK010003174">
    <property type="protein sequence ID" value="CAA0808664.1"/>
    <property type="molecule type" value="Genomic_DNA"/>
</dbReference>
<evidence type="ECO:0000256" key="3">
    <source>
        <dbReference type="ARBA" id="ARBA00023125"/>
    </source>
</evidence>
<dbReference type="Proteomes" id="UP001153555">
    <property type="component" value="Unassembled WGS sequence"/>
</dbReference>
<comment type="caution">
    <text evidence="8">The sequence shown here is derived from an EMBL/GenBank/DDBJ whole genome shotgun (WGS) entry which is preliminary data.</text>
</comment>
<evidence type="ECO:0000256" key="6">
    <source>
        <dbReference type="SAM" id="MobiDB-lite"/>
    </source>
</evidence>
<evidence type="ECO:0000313" key="9">
    <source>
        <dbReference type="Proteomes" id="UP001153555"/>
    </source>
</evidence>
<feature type="region of interest" description="Disordered" evidence="6">
    <location>
        <begin position="153"/>
        <end position="219"/>
    </location>
</feature>
<dbReference type="PANTHER" id="PTHR31221:SF358">
    <property type="entry name" value="WRKY TRANSCRIPTION FACTOR 71"/>
    <property type="match status" value="1"/>
</dbReference>
<evidence type="ECO:0000256" key="1">
    <source>
        <dbReference type="ARBA" id="ARBA00004123"/>
    </source>
</evidence>
<dbReference type="GO" id="GO:0005634">
    <property type="term" value="C:nucleus"/>
    <property type="evidence" value="ECO:0007669"/>
    <property type="project" value="UniProtKB-SubCell"/>
</dbReference>
<feature type="compositionally biased region" description="Basic and acidic residues" evidence="6">
    <location>
        <begin position="177"/>
        <end position="199"/>
    </location>
</feature>
<dbReference type="PANTHER" id="PTHR31221">
    <property type="entry name" value="WRKY TRANSCRIPTION FACTOR PROTEIN 1-RELATED"/>
    <property type="match status" value="1"/>
</dbReference>
<dbReference type="InterPro" id="IPR044810">
    <property type="entry name" value="WRKY_plant"/>
</dbReference>
<feature type="compositionally biased region" description="Polar residues" evidence="6">
    <location>
        <begin position="74"/>
        <end position="84"/>
    </location>
</feature>
<comment type="subcellular location">
    <subcellularLocation>
        <location evidence="1">Nucleus</location>
    </subcellularLocation>
</comment>
<dbReference type="AlphaFoldDB" id="A0A9N7MEE8"/>
<feature type="region of interest" description="Disordered" evidence="6">
    <location>
        <begin position="116"/>
        <end position="140"/>
    </location>
</feature>
<keyword evidence="5" id="KW-0539">Nucleus</keyword>
<dbReference type="Gene3D" id="2.20.25.80">
    <property type="entry name" value="WRKY domain"/>
    <property type="match status" value="1"/>
</dbReference>
<dbReference type="SUPFAM" id="SSF118290">
    <property type="entry name" value="WRKY DNA-binding domain"/>
    <property type="match status" value="1"/>
</dbReference>
<keyword evidence="2" id="KW-0805">Transcription regulation</keyword>
<evidence type="ECO:0000259" key="7">
    <source>
        <dbReference type="PROSITE" id="PS50811"/>
    </source>
</evidence>
<keyword evidence="3" id="KW-0238">DNA-binding</keyword>
<feature type="domain" description="WRKY" evidence="7">
    <location>
        <begin position="224"/>
        <end position="289"/>
    </location>
</feature>
<sequence>MSGEEDHKNSYPYFSSFHNQDHQSMHHLSDQGFAFPIITDHSNSYSTFMYNQPQQQQQQNPNTLEFDDHHHHNPTNPSHDNSQMSFSNCLQLGAADYNTLSNAFDLSCSSSDQQHQFLMSNNNNNNNNNNNDNGNKNISMSDDFVYNKEIAAAGSENPQTPNSSGSVSSHEGGVEEDSSKGNKNPQEKTGEEEGQDGKSKNVGKSKKKDEKKQREPRFAFMTKSEVDNLEDGYRWRKYGQKAVKNSPFPRSYYRCTSQKCGVKKRIERSSQDPSVVITTYEGQHNHHSPATVRGSAAAAMLSPSLFPSPFSSQDLQFFPSSGGHLTGSGYFSHLMSPHHQHQEANNNQLGLFMPALNNMSSAYLHKRT</sequence>
<dbReference type="InterPro" id="IPR036576">
    <property type="entry name" value="WRKY_dom_sf"/>
</dbReference>
<organism evidence="8 9">
    <name type="scientific">Striga hermonthica</name>
    <name type="common">Purple witchweed</name>
    <name type="synonym">Buchnera hermonthica</name>
    <dbReference type="NCBI Taxonomy" id="68872"/>
    <lineage>
        <taxon>Eukaryota</taxon>
        <taxon>Viridiplantae</taxon>
        <taxon>Streptophyta</taxon>
        <taxon>Embryophyta</taxon>
        <taxon>Tracheophyta</taxon>
        <taxon>Spermatophyta</taxon>
        <taxon>Magnoliopsida</taxon>
        <taxon>eudicotyledons</taxon>
        <taxon>Gunneridae</taxon>
        <taxon>Pentapetalae</taxon>
        <taxon>asterids</taxon>
        <taxon>lamiids</taxon>
        <taxon>Lamiales</taxon>
        <taxon>Orobanchaceae</taxon>
        <taxon>Buchnereae</taxon>
        <taxon>Striga</taxon>
    </lineage>
</organism>
<evidence type="ECO:0000313" key="8">
    <source>
        <dbReference type="EMBL" id="CAA0808664.1"/>
    </source>
</evidence>
<dbReference type="GO" id="GO:0003700">
    <property type="term" value="F:DNA-binding transcription factor activity"/>
    <property type="evidence" value="ECO:0007669"/>
    <property type="project" value="InterPro"/>
</dbReference>
<dbReference type="GO" id="GO:0043565">
    <property type="term" value="F:sequence-specific DNA binding"/>
    <property type="evidence" value="ECO:0007669"/>
    <property type="project" value="InterPro"/>
</dbReference>
<dbReference type="PROSITE" id="PS50811">
    <property type="entry name" value="WRKY"/>
    <property type="match status" value="1"/>
</dbReference>
<feature type="compositionally biased region" description="Low complexity" evidence="6">
    <location>
        <begin position="52"/>
        <end position="62"/>
    </location>
</feature>
<dbReference type="SMART" id="SM00774">
    <property type="entry name" value="WRKY"/>
    <property type="match status" value="1"/>
</dbReference>
<reference evidence="8" key="1">
    <citation type="submission" date="2019-12" db="EMBL/GenBank/DDBJ databases">
        <authorList>
            <person name="Scholes J."/>
        </authorList>
    </citation>
    <scope>NUCLEOTIDE SEQUENCE</scope>
</reference>
<feature type="compositionally biased region" description="Basic and acidic residues" evidence="6">
    <location>
        <begin position="207"/>
        <end position="217"/>
    </location>
</feature>
<feature type="region of interest" description="Disordered" evidence="6">
    <location>
        <begin position="52"/>
        <end position="84"/>
    </location>
</feature>
<keyword evidence="4" id="KW-0804">Transcription</keyword>